<dbReference type="Proteomes" id="UP001347796">
    <property type="component" value="Unassembled WGS sequence"/>
</dbReference>
<organism evidence="2 3">
    <name type="scientific">Patella caerulea</name>
    <name type="common">Rayed Mediterranean limpet</name>
    <dbReference type="NCBI Taxonomy" id="87958"/>
    <lineage>
        <taxon>Eukaryota</taxon>
        <taxon>Metazoa</taxon>
        <taxon>Spiralia</taxon>
        <taxon>Lophotrochozoa</taxon>
        <taxon>Mollusca</taxon>
        <taxon>Gastropoda</taxon>
        <taxon>Patellogastropoda</taxon>
        <taxon>Patelloidea</taxon>
        <taxon>Patellidae</taxon>
        <taxon>Patella</taxon>
    </lineage>
</organism>
<dbReference type="Pfam" id="PF10551">
    <property type="entry name" value="MULE"/>
    <property type="match status" value="1"/>
</dbReference>
<dbReference type="AlphaFoldDB" id="A0AAN8PVY7"/>
<dbReference type="EMBL" id="JAZGQO010000005">
    <property type="protein sequence ID" value="KAK6187047.1"/>
    <property type="molecule type" value="Genomic_DNA"/>
</dbReference>
<evidence type="ECO:0000259" key="1">
    <source>
        <dbReference type="Pfam" id="PF10551"/>
    </source>
</evidence>
<evidence type="ECO:0000313" key="3">
    <source>
        <dbReference type="Proteomes" id="UP001347796"/>
    </source>
</evidence>
<gene>
    <name evidence="2" type="ORF">SNE40_006296</name>
</gene>
<keyword evidence="3" id="KW-1185">Reference proteome</keyword>
<reference evidence="2 3" key="1">
    <citation type="submission" date="2024-01" db="EMBL/GenBank/DDBJ databases">
        <title>The genome of the rayed Mediterranean limpet Patella caerulea (Linnaeus, 1758).</title>
        <authorList>
            <person name="Anh-Thu Weber A."/>
            <person name="Halstead-Nussloch G."/>
        </authorList>
    </citation>
    <scope>NUCLEOTIDE SEQUENCE [LARGE SCALE GENOMIC DNA]</scope>
    <source>
        <strain evidence="2">AATW-2023a</strain>
        <tissue evidence="2">Whole specimen</tissue>
    </source>
</reference>
<accession>A0AAN8PVY7</accession>
<proteinExistence type="predicted"/>
<evidence type="ECO:0000313" key="2">
    <source>
        <dbReference type="EMBL" id="KAK6187047.1"/>
    </source>
</evidence>
<dbReference type="InterPro" id="IPR018289">
    <property type="entry name" value="MULE_transposase_dom"/>
</dbReference>
<feature type="domain" description="MULE transposase" evidence="1">
    <location>
        <begin position="2"/>
        <end position="96"/>
    </location>
</feature>
<comment type="caution">
    <text evidence="2">The sequence shown here is derived from an EMBL/GenBank/DDBJ whole genome shotgun (WGS) entry which is preliminary data.</text>
</comment>
<protein>
    <recommendedName>
        <fullName evidence="1">MULE transposase domain-containing protein</fullName>
    </recommendedName>
</protein>
<sequence length="138" mass="15848">MDGTFTACPDMWDQVYIIHARSGSTTYPLVFALLPNRQVTTYARLFRLLKTSVQQHLNQPLAQSRVQTDFELAATRAIEREFPQAEIKGCYLHFCQALWRKTQDLGLAVTYREDPELKTFVRRASFGIFSGLVSPEMN</sequence>
<name>A0AAN8PVY7_PATCE</name>